<organism evidence="1 2">
    <name type="scientific">Acetitomaculum ruminis DSM 5522</name>
    <dbReference type="NCBI Taxonomy" id="1120918"/>
    <lineage>
        <taxon>Bacteria</taxon>
        <taxon>Bacillati</taxon>
        <taxon>Bacillota</taxon>
        <taxon>Clostridia</taxon>
        <taxon>Lachnospirales</taxon>
        <taxon>Lachnospiraceae</taxon>
        <taxon>Acetitomaculum</taxon>
    </lineage>
</organism>
<dbReference type="SUPFAM" id="SSF69279">
    <property type="entry name" value="Phage tail proteins"/>
    <property type="match status" value="1"/>
</dbReference>
<protein>
    <submittedName>
        <fullName evidence="1">Phage tail tube protein</fullName>
    </submittedName>
</protein>
<dbReference type="Proteomes" id="UP000198838">
    <property type="component" value="Unassembled WGS sequence"/>
</dbReference>
<dbReference type="STRING" id="1120918.SAMN05216249_10453"/>
<evidence type="ECO:0000313" key="2">
    <source>
        <dbReference type="Proteomes" id="UP000198838"/>
    </source>
</evidence>
<dbReference type="AlphaFoldDB" id="A0A1I0WHP5"/>
<dbReference type="Pfam" id="PF09393">
    <property type="entry name" value="DUF2001"/>
    <property type="match status" value="1"/>
</dbReference>
<dbReference type="OrthoDB" id="1697482at2"/>
<gene>
    <name evidence="1" type="ORF">SAMN05216249_10453</name>
</gene>
<dbReference type="InterPro" id="IPR038628">
    <property type="entry name" value="XkdM-like_sf"/>
</dbReference>
<proteinExistence type="predicted"/>
<keyword evidence="2" id="KW-1185">Reference proteome</keyword>
<name>A0A1I0WHP5_9FIRM</name>
<dbReference type="EMBL" id="FOJY01000004">
    <property type="protein sequence ID" value="SFA87513.1"/>
    <property type="molecule type" value="Genomic_DNA"/>
</dbReference>
<sequence>MANKYLKEQDVPSAKLATVYCTINGKRYNMMNAKDFEATASVTTKEVPILGKTIKGRKAAGMEIKLTMTVYKVFEVFDNVIENYKKTGVLPTFTIQVTQEDAATSIGRSTKVYKDCVIDGDVLLSAFDADGEFIEQEIEAYAQDYVSKEKYKAPKYM</sequence>
<accession>A0A1I0WHP5</accession>
<dbReference type="RefSeq" id="WP_092870751.1">
    <property type="nucleotide sequence ID" value="NZ_FOJY01000004.1"/>
</dbReference>
<dbReference type="Gene3D" id="2.30.110.40">
    <property type="entry name" value="Phage tail tube protein"/>
    <property type="match status" value="1"/>
</dbReference>
<evidence type="ECO:0000313" key="1">
    <source>
        <dbReference type="EMBL" id="SFA87513.1"/>
    </source>
</evidence>
<reference evidence="1 2" key="1">
    <citation type="submission" date="2016-10" db="EMBL/GenBank/DDBJ databases">
        <authorList>
            <person name="de Groot N.N."/>
        </authorList>
    </citation>
    <scope>NUCLEOTIDE SEQUENCE [LARGE SCALE GENOMIC DNA]</scope>
    <source>
        <strain evidence="1 2">DSM 5522</strain>
    </source>
</reference>
<dbReference type="InterPro" id="IPR018989">
    <property type="entry name" value="DUF2001"/>
</dbReference>